<dbReference type="Proteomes" id="UP000036771">
    <property type="component" value="Unassembled WGS sequence"/>
</dbReference>
<name>A0A0K8MC61_9PROT</name>
<evidence type="ECO:0000313" key="2">
    <source>
        <dbReference type="EMBL" id="GAO98101.1"/>
    </source>
</evidence>
<reference evidence="2 3" key="1">
    <citation type="submission" date="2015-03" db="EMBL/GenBank/DDBJ databases">
        <title>Caedibacter varicaedens, whole genome shotgun sequence.</title>
        <authorList>
            <person name="Suzuki H."/>
            <person name="Dapper A.L."/>
            <person name="Gibson A.K."/>
            <person name="Jackson C."/>
            <person name="Lee H."/>
            <person name="Pejaver V.R."/>
            <person name="Doak T."/>
            <person name="Lynch M."/>
        </authorList>
    </citation>
    <scope>NUCLEOTIDE SEQUENCE [LARGE SCALE GENOMIC DNA]</scope>
</reference>
<organism evidence="2 3">
    <name type="scientific">Caedimonas varicaedens</name>
    <dbReference type="NCBI Taxonomy" id="1629334"/>
    <lineage>
        <taxon>Bacteria</taxon>
        <taxon>Pseudomonadati</taxon>
        <taxon>Pseudomonadota</taxon>
        <taxon>Alphaproteobacteria</taxon>
        <taxon>Holosporales</taxon>
        <taxon>Caedimonadaceae</taxon>
        <taxon>Caedimonas</taxon>
    </lineage>
</organism>
<dbReference type="Pfam" id="PF10124">
    <property type="entry name" value="Mu-like_gpT"/>
    <property type="match status" value="1"/>
</dbReference>
<protein>
    <submittedName>
        <fullName evidence="2">Mu-like prophage major head subunit gpT</fullName>
    </submittedName>
</protein>
<gene>
    <name evidence="2" type="ORF">Cva_00749</name>
</gene>
<feature type="domain" description="Bacteriophage Mu GpT" evidence="1">
    <location>
        <begin position="160"/>
        <end position="224"/>
    </location>
</feature>
<dbReference type="STRING" id="1629334.Cva_00749"/>
<comment type="caution">
    <text evidence="2">The sequence shown here is derived from an EMBL/GenBank/DDBJ whole genome shotgun (WGS) entry which is preliminary data.</text>
</comment>
<proteinExistence type="predicted"/>
<dbReference type="EMBL" id="BBVC01000024">
    <property type="protein sequence ID" value="GAO98101.1"/>
    <property type="molecule type" value="Genomic_DNA"/>
</dbReference>
<evidence type="ECO:0000259" key="1">
    <source>
        <dbReference type="Pfam" id="PF10124"/>
    </source>
</evidence>
<keyword evidence="3" id="KW-1185">Reference proteome</keyword>
<dbReference type="InterPro" id="IPR018774">
    <property type="entry name" value="Phage_Mu_GpT"/>
</dbReference>
<evidence type="ECO:0000313" key="3">
    <source>
        <dbReference type="Proteomes" id="UP000036771"/>
    </source>
</evidence>
<accession>A0A0K8MC61</accession>
<dbReference type="AlphaFoldDB" id="A0A0K8MC61"/>
<sequence length="300" mass="33625">MINTGAIANLLRPGLREIFGESPSYPTQYTQVYKTYQSQKDYEQDQEMKMLGLAQIRAEGAPTALDTMGQRFKTLYIHKTISIGFQITENAIEDNQYKDQFPLQARSLKRSMEQTKEILGASLLNNGFNPLYPLGDGQPLLSTKHPIDTGVVANCPAIPADLNEASLEQAMIAIQQFRDQAGLIQMTSARKLLIPPQLQFVAERLLKSTYSPENANNAVNALANMSMIPDGYTVNQFLTNPDGWFVLTDATNGFKHYQRKAYDTDTFKDFMTDNLIAKATERYSFNCSNFRAIYGSGNLN</sequence>
<dbReference type="OrthoDB" id="9806592at2"/>